<evidence type="ECO:0000313" key="2">
    <source>
        <dbReference type="EMBL" id="NDL56127.1"/>
    </source>
</evidence>
<name>A0A7K3LZ88_9ACTN</name>
<evidence type="ECO:0000259" key="1">
    <source>
        <dbReference type="PROSITE" id="PS51677"/>
    </source>
</evidence>
<sequence>MSSGGRRLMKLSMPLLGVLVVIVIALSAANSRSADESGAGTEASARHFSTLPEAVRATSGPLEFGGASVPALRGGNSVALTFDDGPHPTYTPQVLDLLAEHEVRAVFCVVGVQVRQHPELVRRIVDDGHTLCNHTENHDSELAKRSPEKIDEEIAATAGAIAEAAGDAPVRFFRQPARYVAPEVAPIAEEHGLTLLDWTVDSQDWKRPGASEIVARVADGLQPGAVVLLHDGGGDRSQTVTALDEILVLIEESGYRATVPVSS</sequence>
<dbReference type="Pfam" id="PF01522">
    <property type="entry name" value="Polysacc_deac_1"/>
    <property type="match status" value="1"/>
</dbReference>
<feature type="domain" description="NodB homology" evidence="1">
    <location>
        <begin position="76"/>
        <end position="258"/>
    </location>
</feature>
<proteinExistence type="predicted"/>
<reference evidence="2 3" key="1">
    <citation type="submission" date="2019-11" db="EMBL/GenBank/DDBJ databases">
        <authorList>
            <person name="Li X.-J."/>
            <person name="Feng X.-M."/>
        </authorList>
    </citation>
    <scope>NUCLEOTIDE SEQUENCE [LARGE SCALE GENOMIC DNA]</scope>
    <source>
        <strain evidence="2 3">XMNu-373</strain>
    </source>
</reference>
<dbReference type="PANTHER" id="PTHR10587">
    <property type="entry name" value="GLYCOSYL TRANSFERASE-RELATED"/>
    <property type="match status" value="1"/>
</dbReference>
<dbReference type="GO" id="GO:0005975">
    <property type="term" value="P:carbohydrate metabolic process"/>
    <property type="evidence" value="ECO:0007669"/>
    <property type="project" value="InterPro"/>
</dbReference>
<dbReference type="Gene3D" id="3.20.20.370">
    <property type="entry name" value="Glycoside hydrolase/deacetylase"/>
    <property type="match status" value="1"/>
</dbReference>
<dbReference type="EMBL" id="WLZY01000001">
    <property type="protein sequence ID" value="NDL56127.1"/>
    <property type="molecule type" value="Genomic_DNA"/>
</dbReference>
<dbReference type="Proteomes" id="UP000460435">
    <property type="component" value="Unassembled WGS sequence"/>
</dbReference>
<accession>A0A7K3LZ88</accession>
<protein>
    <submittedName>
        <fullName evidence="2">Polysaccharide deacetylase family protein</fullName>
    </submittedName>
</protein>
<dbReference type="AlphaFoldDB" id="A0A7K3LZ88"/>
<organism evidence="2 3">
    <name type="scientific">Phytoactinopolyspora mesophila</name>
    <dbReference type="NCBI Taxonomy" id="2650750"/>
    <lineage>
        <taxon>Bacteria</taxon>
        <taxon>Bacillati</taxon>
        <taxon>Actinomycetota</taxon>
        <taxon>Actinomycetes</taxon>
        <taxon>Jiangellales</taxon>
        <taxon>Jiangellaceae</taxon>
        <taxon>Phytoactinopolyspora</taxon>
    </lineage>
</organism>
<dbReference type="InterPro" id="IPR002509">
    <property type="entry name" value="NODB_dom"/>
</dbReference>
<keyword evidence="3" id="KW-1185">Reference proteome</keyword>
<dbReference type="InterPro" id="IPR011330">
    <property type="entry name" value="Glyco_hydro/deAcase_b/a-brl"/>
</dbReference>
<dbReference type="GO" id="GO:0016810">
    <property type="term" value="F:hydrolase activity, acting on carbon-nitrogen (but not peptide) bonds"/>
    <property type="evidence" value="ECO:0007669"/>
    <property type="project" value="InterPro"/>
</dbReference>
<evidence type="ECO:0000313" key="3">
    <source>
        <dbReference type="Proteomes" id="UP000460435"/>
    </source>
</evidence>
<comment type="caution">
    <text evidence="2">The sequence shown here is derived from an EMBL/GenBank/DDBJ whole genome shotgun (WGS) entry which is preliminary data.</text>
</comment>
<dbReference type="PROSITE" id="PS51677">
    <property type="entry name" value="NODB"/>
    <property type="match status" value="1"/>
</dbReference>
<dbReference type="SUPFAM" id="SSF88713">
    <property type="entry name" value="Glycoside hydrolase/deacetylase"/>
    <property type="match status" value="1"/>
</dbReference>
<gene>
    <name evidence="2" type="ORF">F7O44_03460</name>
</gene>
<dbReference type="CDD" id="cd10917">
    <property type="entry name" value="CE4_NodB_like_6s_7s"/>
    <property type="match status" value="1"/>
</dbReference>
<dbReference type="InterPro" id="IPR050248">
    <property type="entry name" value="Polysacc_deacetylase_ArnD"/>
</dbReference>